<dbReference type="GO" id="GO:0030488">
    <property type="term" value="P:tRNA methylation"/>
    <property type="evidence" value="ECO:0007669"/>
    <property type="project" value="UniProtKB-UniRule"/>
</dbReference>
<dbReference type="InterPro" id="IPR058240">
    <property type="entry name" value="rSAM_sf"/>
</dbReference>
<evidence type="ECO:0000256" key="9">
    <source>
        <dbReference type="ARBA" id="ARBA00022694"/>
    </source>
</evidence>
<dbReference type="GO" id="GO:0070475">
    <property type="term" value="P:rRNA base methylation"/>
    <property type="evidence" value="ECO:0007669"/>
    <property type="project" value="UniProtKB-UniRule"/>
</dbReference>
<dbReference type="InterPro" id="IPR007197">
    <property type="entry name" value="rSAM"/>
</dbReference>
<evidence type="ECO:0000256" key="12">
    <source>
        <dbReference type="ARBA" id="ARBA00023014"/>
    </source>
</evidence>
<evidence type="ECO:0000256" key="1">
    <source>
        <dbReference type="ARBA" id="ARBA00004496"/>
    </source>
</evidence>
<dbReference type="Pfam" id="PF21016">
    <property type="entry name" value="RlmN_N"/>
    <property type="match status" value="1"/>
</dbReference>
<evidence type="ECO:0000256" key="13">
    <source>
        <dbReference type="ARBA" id="ARBA00023157"/>
    </source>
</evidence>
<dbReference type="InterPro" id="IPR040072">
    <property type="entry name" value="Methyltransferase_A"/>
</dbReference>
<dbReference type="GO" id="GO:0002935">
    <property type="term" value="F:tRNA (adenine(37)-C2)-methyltransferase activity"/>
    <property type="evidence" value="ECO:0007669"/>
    <property type="project" value="UniProtKB-UniRule"/>
</dbReference>
<keyword evidence="6 14" id="KW-0489">Methyltransferase</keyword>
<proteinExistence type="inferred from homology"/>
<comment type="cofactor">
    <cofactor evidence="14">
        <name>[4Fe-4S] cluster</name>
        <dbReference type="ChEBI" id="CHEBI:49883"/>
    </cofactor>
    <text evidence="14">Binds 1 [4Fe-4S] cluster. The cluster is coordinated with 3 cysteines and an exchangeable S-adenosyl-L-methionine.</text>
</comment>
<evidence type="ECO:0000256" key="3">
    <source>
        <dbReference type="ARBA" id="ARBA00022485"/>
    </source>
</evidence>
<keyword evidence="10 14" id="KW-0479">Metal-binding</keyword>
<keyword evidence="5 14" id="KW-0698">rRNA processing</keyword>
<dbReference type="EMBL" id="CDNC01000012">
    <property type="protein sequence ID" value="CEM61565.1"/>
    <property type="molecule type" value="Genomic_DNA"/>
</dbReference>
<feature type="active site" description="Proton acceptor" evidence="14">
    <location>
        <position position="101"/>
    </location>
</feature>
<comment type="catalytic activity">
    <reaction evidence="14">
        <text>adenosine(2503) in 23S rRNA + 2 reduced [2Fe-2S]-[ferredoxin] + 2 S-adenosyl-L-methionine = 2-methyladenosine(2503) in 23S rRNA + 5'-deoxyadenosine + L-methionine + 2 oxidized [2Fe-2S]-[ferredoxin] + S-adenosyl-L-homocysteine</text>
        <dbReference type="Rhea" id="RHEA:42916"/>
        <dbReference type="Rhea" id="RHEA-COMP:10000"/>
        <dbReference type="Rhea" id="RHEA-COMP:10001"/>
        <dbReference type="Rhea" id="RHEA-COMP:10152"/>
        <dbReference type="Rhea" id="RHEA-COMP:10282"/>
        <dbReference type="ChEBI" id="CHEBI:17319"/>
        <dbReference type="ChEBI" id="CHEBI:33737"/>
        <dbReference type="ChEBI" id="CHEBI:33738"/>
        <dbReference type="ChEBI" id="CHEBI:57844"/>
        <dbReference type="ChEBI" id="CHEBI:57856"/>
        <dbReference type="ChEBI" id="CHEBI:59789"/>
        <dbReference type="ChEBI" id="CHEBI:74411"/>
        <dbReference type="ChEBI" id="CHEBI:74497"/>
        <dbReference type="EC" id="2.1.1.192"/>
    </reaction>
</comment>
<evidence type="ECO:0000256" key="11">
    <source>
        <dbReference type="ARBA" id="ARBA00023004"/>
    </source>
</evidence>
<keyword evidence="12 14" id="KW-0411">Iron-sulfur</keyword>
<keyword evidence="9 14" id="KW-0819">tRNA processing</keyword>
<evidence type="ECO:0000313" key="18">
    <source>
        <dbReference type="Proteomes" id="UP000042527"/>
    </source>
</evidence>
<dbReference type="CDD" id="cd01335">
    <property type="entry name" value="Radical_SAM"/>
    <property type="match status" value="1"/>
</dbReference>
<dbReference type="GO" id="GO:0000049">
    <property type="term" value="F:tRNA binding"/>
    <property type="evidence" value="ECO:0007669"/>
    <property type="project" value="UniProtKB-UniRule"/>
</dbReference>
<dbReference type="InterPro" id="IPR027492">
    <property type="entry name" value="RNA_MTrfase_RlmN"/>
</dbReference>
<dbReference type="Pfam" id="PF04055">
    <property type="entry name" value="Radical_SAM"/>
    <property type="match status" value="1"/>
</dbReference>
<dbReference type="GO" id="GO:0070040">
    <property type="term" value="F:rRNA (adenine(2503)-C2-)-methyltransferase activity"/>
    <property type="evidence" value="ECO:0007669"/>
    <property type="project" value="UniProtKB-UniRule"/>
</dbReference>
<gene>
    <name evidence="14 16" type="primary">rlmN</name>
    <name evidence="17" type="ORF">FUT82_09800</name>
    <name evidence="16" type="ORF">TPHV1_20102</name>
</gene>
<dbReference type="NCBIfam" id="TIGR00048">
    <property type="entry name" value="rRNA_mod_RlmN"/>
    <property type="match status" value="1"/>
</dbReference>
<feature type="binding site" evidence="14">
    <location>
        <begin position="223"/>
        <end position="225"/>
    </location>
    <ligand>
        <name>S-adenosyl-L-methionine</name>
        <dbReference type="ChEBI" id="CHEBI:59789"/>
    </ligand>
</feature>
<dbReference type="GO" id="GO:0019843">
    <property type="term" value="F:rRNA binding"/>
    <property type="evidence" value="ECO:0007669"/>
    <property type="project" value="UniProtKB-UniRule"/>
</dbReference>
<keyword evidence="13 14" id="KW-1015">Disulfide bond</keyword>
<evidence type="ECO:0000256" key="14">
    <source>
        <dbReference type="HAMAP-Rule" id="MF_01849"/>
    </source>
</evidence>
<protein>
    <recommendedName>
        <fullName evidence="14">Probable dual-specificity RNA methyltransferase RlmN</fullName>
        <ecNumber evidence="14">2.1.1.192</ecNumber>
    </recommendedName>
    <alternativeName>
        <fullName evidence="14">23S rRNA (adenine(2503)-C(2))-methyltransferase</fullName>
    </alternativeName>
    <alternativeName>
        <fullName evidence="14">23S rRNA m2A2503 methyltransferase</fullName>
    </alternativeName>
    <alternativeName>
        <fullName evidence="14">Ribosomal RNA large subunit methyltransferase N</fullName>
    </alternativeName>
    <alternativeName>
        <fullName evidence="14">tRNA (adenine(37)-C(2))-methyltransferase</fullName>
    </alternativeName>
    <alternativeName>
        <fullName evidence="14">tRNA m2A37 methyltransferase</fullName>
    </alternativeName>
</protein>
<feature type="binding site" evidence="14">
    <location>
        <position position="129"/>
    </location>
    <ligand>
        <name>[4Fe-4S] cluster</name>
        <dbReference type="ChEBI" id="CHEBI:49883"/>
        <note>4Fe-4S-S-AdoMet</note>
    </ligand>
</feature>
<dbReference type="OrthoDB" id="9793973at2"/>
<reference evidence="16" key="1">
    <citation type="submission" date="2015-01" db="EMBL/GenBank/DDBJ databases">
        <authorList>
            <person name="Xiang T."/>
            <person name="Song Y."/>
            <person name="Huang L."/>
            <person name="Wang B."/>
            <person name="Wu P."/>
        </authorList>
    </citation>
    <scope>NUCLEOTIDE SEQUENCE [LARGE SCALE GENOMIC DNA]</scope>
    <source>
        <strain evidence="16">V1</strain>
    </source>
</reference>
<keyword evidence="8 14" id="KW-0949">S-adenosyl-L-methionine</keyword>
<evidence type="ECO:0000256" key="10">
    <source>
        <dbReference type="ARBA" id="ARBA00022723"/>
    </source>
</evidence>
<feature type="binding site" evidence="14">
    <location>
        <begin position="168"/>
        <end position="169"/>
    </location>
    <ligand>
        <name>S-adenosyl-L-methionine</name>
        <dbReference type="ChEBI" id="CHEBI:59789"/>
    </ligand>
</feature>
<dbReference type="SFLD" id="SFLDG01062">
    <property type="entry name" value="methyltransferase_(Class_A)"/>
    <property type="match status" value="1"/>
</dbReference>
<dbReference type="SUPFAM" id="SSF102114">
    <property type="entry name" value="Radical SAM enzymes"/>
    <property type="match status" value="1"/>
</dbReference>
<feature type="active site" description="S-methylcysteine intermediate" evidence="14">
    <location>
        <position position="342"/>
    </location>
</feature>
<comment type="similarity">
    <text evidence="2 14">Belongs to the radical SAM superfamily. RlmN family.</text>
</comment>
<keyword evidence="18" id="KW-1185">Reference proteome</keyword>
<dbReference type="Proteomes" id="UP000042527">
    <property type="component" value="Unassembled WGS sequence"/>
</dbReference>
<evidence type="ECO:0000259" key="15">
    <source>
        <dbReference type="PROSITE" id="PS51918"/>
    </source>
</evidence>
<feature type="binding site" evidence="14">
    <location>
        <position position="122"/>
    </location>
    <ligand>
        <name>[4Fe-4S] cluster</name>
        <dbReference type="ChEBI" id="CHEBI:49883"/>
        <note>4Fe-4S-S-AdoMet</note>
    </ligand>
</feature>
<dbReference type="GO" id="GO:0051539">
    <property type="term" value="F:4 iron, 4 sulfur cluster binding"/>
    <property type="evidence" value="ECO:0007669"/>
    <property type="project" value="UniProtKB-UniRule"/>
</dbReference>
<comment type="function">
    <text evidence="14">Specifically methylates position 2 of adenine 2503 in 23S rRNA and position 2 of adenine 37 in tRNAs.</text>
</comment>
<dbReference type="InterPro" id="IPR048641">
    <property type="entry name" value="RlmN_N"/>
</dbReference>
<dbReference type="PANTHER" id="PTHR30544:SF5">
    <property type="entry name" value="RADICAL SAM CORE DOMAIN-CONTAINING PROTEIN"/>
    <property type="match status" value="1"/>
</dbReference>
<keyword evidence="11 14" id="KW-0408">Iron</keyword>
<dbReference type="EC" id="2.1.1.192" evidence="14"/>
<dbReference type="SFLD" id="SFLDS00029">
    <property type="entry name" value="Radical_SAM"/>
    <property type="match status" value="1"/>
</dbReference>
<feature type="binding site" evidence="14">
    <location>
        <position position="126"/>
    </location>
    <ligand>
        <name>[4Fe-4S] cluster</name>
        <dbReference type="ChEBI" id="CHEBI:49883"/>
        <note>4Fe-4S-S-AdoMet</note>
    </ligand>
</feature>
<comment type="miscellaneous">
    <text evidence="14">Reaction proceeds by a ping-pong mechanism involving intermediate methylation of a conserved cysteine residue.</text>
</comment>
<comment type="catalytic activity">
    <reaction evidence="14">
        <text>adenosine(37) in tRNA + 2 reduced [2Fe-2S]-[ferredoxin] + 2 S-adenosyl-L-methionine = 2-methyladenosine(37) in tRNA + 5'-deoxyadenosine + L-methionine + 2 oxidized [2Fe-2S]-[ferredoxin] + S-adenosyl-L-homocysteine</text>
        <dbReference type="Rhea" id="RHEA:43332"/>
        <dbReference type="Rhea" id="RHEA-COMP:10000"/>
        <dbReference type="Rhea" id="RHEA-COMP:10001"/>
        <dbReference type="Rhea" id="RHEA-COMP:10162"/>
        <dbReference type="Rhea" id="RHEA-COMP:10485"/>
        <dbReference type="ChEBI" id="CHEBI:17319"/>
        <dbReference type="ChEBI" id="CHEBI:33737"/>
        <dbReference type="ChEBI" id="CHEBI:33738"/>
        <dbReference type="ChEBI" id="CHEBI:57844"/>
        <dbReference type="ChEBI" id="CHEBI:57856"/>
        <dbReference type="ChEBI" id="CHEBI:59789"/>
        <dbReference type="ChEBI" id="CHEBI:74411"/>
        <dbReference type="ChEBI" id="CHEBI:74497"/>
        <dbReference type="EC" id="2.1.1.192"/>
    </reaction>
</comment>
<keyword evidence="4 14" id="KW-0963">Cytoplasm</keyword>
<feature type="domain" description="Radical SAM core" evidence="15">
    <location>
        <begin position="108"/>
        <end position="337"/>
    </location>
</feature>
<evidence type="ECO:0000256" key="2">
    <source>
        <dbReference type="ARBA" id="ARBA00007544"/>
    </source>
</evidence>
<feature type="binding site" evidence="14">
    <location>
        <position position="299"/>
    </location>
    <ligand>
        <name>S-adenosyl-L-methionine</name>
        <dbReference type="ChEBI" id="CHEBI:59789"/>
    </ligand>
</feature>
<keyword evidence="3 14" id="KW-0004">4Fe-4S</keyword>
<evidence type="ECO:0000256" key="7">
    <source>
        <dbReference type="ARBA" id="ARBA00022679"/>
    </source>
</evidence>
<keyword evidence="7 14" id="KW-0808">Transferase</keyword>
<dbReference type="Proteomes" id="UP000323594">
    <property type="component" value="Chromosome"/>
</dbReference>
<evidence type="ECO:0000313" key="19">
    <source>
        <dbReference type="Proteomes" id="UP000323594"/>
    </source>
</evidence>
<dbReference type="PANTHER" id="PTHR30544">
    <property type="entry name" value="23S RRNA METHYLTRANSFERASE"/>
    <property type="match status" value="1"/>
</dbReference>
<dbReference type="GeneID" id="57753163"/>
<dbReference type="GO" id="GO:0046872">
    <property type="term" value="F:metal ion binding"/>
    <property type="evidence" value="ECO:0007669"/>
    <property type="project" value="UniProtKB-KW"/>
</dbReference>
<dbReference type="Gene3D" id="1.10.150.530">
    <property type="match status" value="1"/>
</dbReference>
<dbReference type="EMBL" id="CP042817">
    <property type="protein sequence ID" value="QEJ98261.1"/>
    <property type="molecule type" value="Genomic_DNA"/>
</dbReference>
<dbReference type="AlphaFoldDB" id="A0A0B7GXB7"/>
<name>A0A0B7GXB7_TREPH</name>
<accession>A0A0B7GXB7</accession>
<organism evidence="16 18">
    <name type="scientific">Treponema phagedenis</name>
    <dbReference type="NCBI Taxonomy" id="162"/>
    <lineage>
        <taxon>Bacteria</taxon>
        <taxon>Pseudomonadati</taxon>
        <taxon>Spirochaetota</taxon>
        <taxon>Spirochaetia</taxon>
        <taxon>Spirochaetales</taxon>
        <taxon>Treponemataceae</taxon>
        <taxon>Treponema</taxon>
    </lineage>
</organism>
<evidence type="ECO:0000313" key="17">
    <source>
        <dbReference type="EMBL" id="QEJ98261.1"/>
    </source>
</evidence>
<comment type="caution">
    <text evidence="14">Lacks conserved residue(s) required for the propagation of feature annotation.</text>
</comment>
<dbReference type="SFLD" id="SFLDF00275">
    <property type="entry name" value="adenosine_C2_methyltransferase"/>
    <property type="match status" value="1"/>
</dbReference>
<dbReference type="HAMAP" id="MF_01849">
    <property type="entry name" value="RNA_methyltr_RlmN"/>
    <property type="match status" value="1"/>
</dbReference>
<dbReference type="PROSITE" id="PS51918">
    <property type="entry name" value="RADICAL_SAM"/>
    <property type="match status" value="1"/>
</dbReference>
<feature type="binding site" evidence="14">
    <location>
        <position position="200"/>
    </location>
    <ligand>
        <name>S-adenosyl-L-methionine</name>
        <dbReference type="ChEBI" id="CHEBI:59789"/>
    </ligand>
</feature>
<dbReference type="RefSeq" id="WP_044634542.1">
    <property type="nucleotide sequence ID" value="NZ_CDNC01000012.1"/>
</dbReference>
<dbReference type="Gene3D" id="3.20.20.70">
    <property type="entry name" value="Aldolase class I"/>
    <property type="match status" value="1"/>
</dbReference>
<dbReference type="InterPro" id="IPR004383">
    <property type="entry name" value="rRNA_lsu_MTrfase_RlmN/Cfr"/>
</dbReference>
<evidence type="ECO:0000256" key="8">
    <source>
        <dbReference type="ARBA" id="ARBA00022691"/>
    </source>
</evidence>
<dbReference type="InterPro" id="IPR013785">
    <property type="entry name" value="Aldolase_TIM"/>
</dbReference>
<sequence length="356" mass="39165">MNLQKDSLSIRHSPDNFLTGLLPEEIYRVCALPQKFQGEQIFRWIASGVESFAEMTNLSLSERERLANSAVIRGSKLAVILKDPDGTIKLGIDLYDSQRVETVLLIDRAGRKTACVSCQVGCPMSCSFCQTGQLGFTRNLTAAEIVEQFLHLEKIAGKLDNIVFMGMGEPMLNLPAIRKAIAVLTHKKGRALSPRRITLSTSGICKGIYELGSLGPDIRLAVSLTTANTALRTKLMPITKQNSLEDLKKAIAFFNEKTKKRVTLELALMRGINTAPSFAREVIEFSKGLNVHINLIPWNPVESLDYASPTEKELIGFESLLRKAGIPVTLRHRRGKTICGACGQLGKKNNAKNSPS</sequence>
<dbReference type="GO" id="GO:0005737">
    <property type="term" value="C:cytoplasm"/>
    <property type="evidence" value="ECO:0007669"/>
    <property type="project" value="UniProtKB-SubCell"/>
</dbReference>
<dbReference type="PIRSF" id="PIRSF006004">
    <property type="entry name" value="CHP00048"/>
    <property type="match status" value="1"/>
</dbReference>
<evidence type="ECO:0000313" key="16">
    <source>
        <dbReference type="EMBL" id="CEM61565.1"/>
    </source>
</evidence>
<reference evidence="17 19" key="3">
    <citation type="submission" date="2019-08" db="EMBL/GenBank/DDBJ databases">
        <authorList>
            <person name="Kuhnert P."/>
        </authorList>
    </citation>
    <scope>NUCLEOTIDE SEQUENCE [LARGE SCALE GENOMIC DNA]</scope>
    <source>
        <strain evidence="17 19">B36.5</strain>
    </source>
</reference>
<evidence type="ECO:0000256" key="5">
    <source>
        <dbReference type="ARBA" id="ARBA00022552"/>
    </source>
</evidence>
<evidence type="ECO:0000256" key="4">
    <source>
        <dbReference type="ARBA" id="ARBA00022490"/>
    </source>
</evidence>
<reference evidence="18" key="2">
    <citation type="submission" date="2015-01" db="EMBL/GenBank/DDBJ databases">
        <authorList>
            <person name="Manzoor Shahid"/>
            <person name="Zubair Saima"/>
        </authorList>
    </citation>
    <scope>NUCLEOTIDE SEQUENCE [LARGE SCALE GENOMIC DNA]</scope>
    <source>
        <strain evidence="18">V1</strain>
    </source>
</reference>
<evidence type="ECO:0000256" key="6">
    <source>
        <dbReference type="ARBA" id="ARBA00022603"/>
    </source>
</evidence>
<comment type="subcellular location">
    <subcellularLocation>
        <location evidence="1 14">Cytoplasm</location>
    </subcellularLocation>
</comment>